<dbReference type="InterPro" id="IPR029005">
    <property type="entry name" value="LIM-bd/SEUSS"/>
</dbReference>
<proteinExistence type="predicted"/>
<evidence type="ECO:0000313" key="2">
    <source>
        <dbReference type="EMBL" id="KAK9103412.1"/>
    </source>
</evidence>
<feature type="compositionally biased region" description="Low complexity" evidence="1">
    <location>
        <begin position="58"/>
        <end position="88"/>
    </location>
</feature>
<gene>
    <name evidence="2" type="ORF">Sjap_020666</name>
</gene>
<dbReference type="EMBL" id="JBBNAE010000008">
    <property type="protein sequence ID" value="KAK9103412.1"/>
    <property type="molecule type" value="Genomic_DNA"/>
</dbReference>
<evidence type="ECO:0000256" key="1">
    <source>
        <dbReference type="SAM" id="MobiDB-lite"/>
    </source>
</evidence>
<keyword evidence="3" id="KW-1185">Reference proteome</keyword>
<feature type="compositionally biased region" description="Polar residues" evidence="1">
    <location>
        <begin position="681"/>
        <end position="690"/>
    </location>
</feature>
<name>A0AAP0F6N0_9MAGN</name>
<feature type="region of interest" description="Disordered" evidence="1">
    <location>
        <begin position="576"/>
        <end position="609"/>
    </location>
</feature>
<organism evidence="2 3">
    <name type="scientific">Stephania japonica</name>
    <dbReference type="NCBI Taxonomy" id="461633"/>
    <lineage>
        <taxon>Eukaryota</taxon>
        <taxon>Viridiplantae</taxon>
        <taxon>Streptophyta</taxon>
        <taxon>Embryophyta</taxon>
        <taxon>Tracheophyta</taxon>
        <taxon>Spermatophyta</taxon>
        <taxon>Magnoliopsida</taxon>
        <taxon>Ranunculales</taxon>
        <taxon>Menispermaceae</taxon>
        <taxon>Menispermoideae</taxon>
        <taxon>Cissampelideae</taxon>
        <taxon>Stephania</taxon>
    </lineage>
</organism>
<comment type="caution">
    <text evidence="2">The sequence shown here is derived from an EMBL/GenBank/DDBJ whole genome shotgun (WGS) entry which is preliminary data.</text>
</comment>
<reference evidence="2 3" key="1">
    <citation type="submission" date="2024-01" db="EMBL/GenBank/DDBJ databases">
        <title>Genome assemblies of Stephania.</title>
        <authorList>
            <person name="Yang L."/>
        </authorList>
    </citation>
    <scope>NUCLEOTIDE SEQUENCE [LARGE SCALE GENOMIC DNA]</scope>
    <source>
        <strain evidence="2">QJT</strain>
        <tissue evidence="2">Leaf</tissue>
    </source>
</reference>
<dbReference type="PANTHER" id="PTHR10378">
    <property type="entry name" value="LIM DOMAIN-BINDING PROTEIN"/>
    <property type="match status" value="1"/>
</dbReference>
<evidence type="ECO:0000313" key="3">
    <source>
        <dbReference type="Proteomes" id="UP001417504"/>
    </source>
</evidence>
<sequence>MNWGVVNSSANSGLSVGASSLVTDANSALSGGPHLQRSASINTDSYMRLPTSPMSFSSNNISISASSAMDGSSIVQQSPHQDQSSQQVQHRHQGASSATSQLTPRAGQVALPNGPQFGNTLIHDPNYLAPMHKKPRLDIKREDGLPQQVIQQLLHRQEALQLQGQSPQLQALLQQQRLLQRHNQPQQILQSMPQIQRAQLQQLQQQQLRQLQQQGIQPISVVKRPYESGVCARRLMQYIYHQRHRDNTIVYWRKFVAEYFTPRAKKRWCLSQYDNVGQHALGVFPQAAMDAWQCDICGSKSGRGFEATYEVLPRLNKVKFDSGVLDELLFLDMPRECRFPSGIMMLEYGKAVQESVYEQLRVVREGQLRIIFTPELKILSWEFCARRHEELFPRRVLAPQVNQLLQVAQKYQATVSESGPNGPSSQDLQANCNMFLTAGRQLVRNLEAQSLNDLGFSKRYVRCLQISEVVNSMKDLIDFCRDQTMGPIECLKSFPRQAAAAKLQMQKMQELEQQQAIGQCLTHDRAGMSKVMAMHPGLGAHINSNNQMVGTGVLNNSAQNAMALSNYQNLLRQNSMNSNPTMNQQEPSCSFNGPNQAQSAPFQGPPSSVSGALQNVQANGFSIPHQPQQQLQQHVLNSHILQQGHQPTSQGNQNLQQHMIQQFLHGMMNNSGGGRAPQPQHLPQQSLGAQTNGSVVEEDGFDAVNGNIDGLPAKPGSAPTVANGVGYGKNTSAVPNGPGGVTNGLPNNRTNSFKATSNANAMVANDTFNSKTNDILHNLHLPEMSQDIAQEFADWGV</sequence>
<feature type="region of interest" description="Disordered" evidence="1">
    <location>
        <begin position="669"/>
        <end position="690"/>
    </location>
</feature>
<dbReference type="AlphaFoldDB" id="A0AAP0F6N0"/>
<feature type="compositionally biased region" description="Polar residues" evidence="1">
    <location>
        <begin position="94"/>
        <end position="103"/>
    </location>
</feature>
<evidence type="ECO:0008006" key="4">
    <source>
        <dbReference type="Google" id="ProtNLM"/>
    </source>
</evidence>
<feature type="region of interest" description="Disordered" evidence="1">
    <location>
        <begin position="58"/>
        <end position="128"/>
    </location>
</feature>
<dbReference type="Pfam" id="PF01803">
    <property type="entry name" value="LIM_bind"/>
    <property type="match status" value="1"/>
</dbReference>
<dbReference type="Proteomes" id="UP001417504">
    <property type="component" value="Unassembled WGS sequence"/>
</dbReference>
<protein>
    <recommendedName>
        <fullName evidence="4">Transcriptional regulator SLK2</fullName>
    </recommendedName>
</protein>
<accession>A0AAP0F6N0</accession>